<feature type="transmembrane region" description="Helical" evidence="1">
    <location>
        <begin position="30"/>
        <end position="46"/>
    </location>
</feature>
<evidence type="ECO:0000313" key="2">
    <source>
        <dbReference type="EMBL" id="MBB6059565.1"/>
    </source>
</evidence>
<feature type="transmembrane region" description="Helical" evidence="1">
    <location>
        <begin position="86"/>
        <end position="104"/>
    </location>
</feature>
<dbReference type="RefSeq" id="WP_183403967.1">
    <property type="nucleotide sequence ID" value="NZ_JACHGG010000003.1"/>
</dbReference>
<feature type="transmembrane region" description="Helical" evidence="1">
    <location>
        <begin position="116"/>
        <end position="135"/>
    </location>
</feature>
<dbReference type="EMBL" id="JACHGG010000003">
    <property type="protein sequence ID" value="MBB6059565.1"/>
    <property type="molecule type" value="Genomic_DNA"/>
</dbReference>
<protein>
    <submittedName>
        <fullName evidence="2">Uncharacterized protein</fullName>
    </submittedName>
</protein>
<dbReference type="AlphaFoldDB" id="A0A7W9T242"/>
<keyword evidence="3" id="KW-1185">Reference proteome</keyword>
<keyword evidence="1" id="KW-0812">Transmembrane</keyword>
<accession>A0A7W9T242</accession>
<organism evidence="2 3">
    <name type="scientific">Hymenobacter luteus</name>
    <dbReference type="NCBI Taxonomy" id="1411122"/>
    <lineage>
        <taxon>Bacteria</taxon>
        <taxon>Pseudomonadati</taxon>
        <taxon>Bacteroidota</taxon>
        <taxon>Cytophagia</taxon>
        <taxon>Cytophagales</taxon>
        <taxon>Hymenobacteraceae</taxon>
        <taxon>Hymenobacter</taxon>
    </lineage>
</organism>
<keyword evidence="1" id="KW-0472">Membrane</keyword>
<evidence type="ECO:0000313" key="3">
    <source>
        <dbReference type="Proteomes" id="UP000532746"/>
    </source>
</evidence>
<evidence type="ECO:0000256" key="1">
    <source>
        <dbReference type="SAM" id="Phobius"/>
    </source>
</evidence>
<name>A0A7W9T242_9BACT</name>
<sequence length="151" mass="16158">MNTITATLLSALLLAGNVLLGYYLAPWEILLTPVVIVATTLLLLTARSSRPTPMLRTLLLAGLICGHDMGVKLYGGGSHDAEGQGFIHAFLLMGLLPAYGILVLKVSQLKGVVPGYLRVAACLLFPLLLALYLYFFGEVGYGLANECRYGC</sequence>
<feature type="transmembrane region" description="Helical" evidence="1">
    <location>
        <begin position="58"/>
        <end position="74"/>
    </location>
</feature>
<dbReference type="Proteomes" id="UP000532746">
    <property type="component" value="Unassembled WGS sequence"/>
</dbReference>
<reference evidence="2 3" key="1">
    <citation type="submission" date="2020-08" db="EMBL/GenBank/DDBJ databases">
        <title>Genomic Encyclopedia of Type Strains, Phase IV (KMG-IV): sequencing the most valuable type-strain genomes for metagenomic binning, comparative biology and taxonomic classification.</title>
        <authorList>
            <person name="Goeker M."/>
        </authorList>
    </citation>
    <scope>NUCLEOTIDE SEQUENCE [LARGE SCALE GENOMIC DNA]</scope>
    <source>
        <strain evidence="2 3">DSM 26718</strain>
    </source>
</reference>
<keyword evidence="1" id="KW-1133">Transmembrane helix</keyword>
<gene>
    <name evidence="2" type="ORF">HNQ93_002425</name>
</gene>
<comment type="caution">
    <text evidence="2">The sequence shown here is derived from an EMBL/GenBank/DDBJ whole genome shotgun (WGS) entry which is preliminary data.</text>
</comment>
<proteinExistence type="predicted"/>